<dbReference type="KEGG" id="vg:26794651"/>
<organism evidence="2 3">
    <name type="scientific">Cronobacter phage Dev-CD-23823</name>
    <dbReference type="NCBI Taxonomy" id="1712539"/>
    <lineage>
        <taxon>Viruses</taxon>
        <taxon>Duplodnaviria</taxon>
        <taxon>Heunggongvirae</taxon>
        <taxon>Uroviricota</taxon>
        <taxon>Caudoviricetes</taxon>
        <taxon>Autographivirales</taxon>
        <taxon>Autonotataviridae</taxon>
        <taxon>Melnykvirinae</taxon>
        <taxon>Cronosvirus</taxon>
        <taxon>Cronosvirus DevCD23823</taxon>
    </lineage>
</organism>
<keyword evidence="3" id="KW-1185">Reference proteome</keyword>
<accession>A0A0K8IXL6</accession>
<evidence type="ECO:0000313" key="2">
    <source>
        <dbReference type="EMBL" id="CUH74576.1"/>
    </source>
</evidence>
<dbReference type="GeneID" id="26794651"/>
<dbReference type="OrthoDB" id="41676at10239"/>
<feature type="compositionally biased region" description="Basic and acidic residues" evidence="1">
    <location>
        <begin position="76"/>
        <end position="89"/>
    </location>
</feature>
<evidence type="ECO:0000256" key="1">
    <source>
        <dbReference type="SAM" id="MobiDB-lite"/>
    </source>
</evidence>
<feature type="compositionally biased region" description="Basic and acidic residues" evidence="1">
    <location>
        <begin position="112"/>
        <end position="121"/>
    </location>
</feature>
<name>A0A0K8IXL6_9CAUD</name>
<dbReference type="EMBL" id="LN878149">
    <property type="protein sequence ID" value="CUH74576.1"/>
    <property type="molecule type" value="Genomic_DNA"/>
</dbReference>
<gene>
    <name evidence="2" type="primary">gp1</name>
</gene>
<dbReference type="Proteomes" id="UP000203587">
    <property type="component" value="Segment"/>
</dbReference>
<feature type="compositionally biased region" description="Polar residues" evidence="1">
    <location>
        <begin position="91"/>
        <end position="109"/>
    </location>
</feature>
<protein>
    <submittedName>
        <fullName evidence="2">Uncharacterized protein</fullName>
    </submittedName>
</protein>
<evidence type="ECO:0000313" key="3">
    <source>
        <dbReference type="Proteomes" id="UP000203587"/>
    </source>
</evidence>
<feature type="region of interest" description="Disordered" evidence="1">
    <location>
        <begin position="50"/>
        <end position="121"/>
    </location>
</feature>
<proteinExistence type="predicted"/>
<reference evidence="3" key="1">
    <citation type="submission" date="2015-08" db="EMBL/GenBank/DDBJ databases">
        <title>Cronobacter phage Dev-CD-23823.</title>
        <authorList>
            <person name="Kajsik M."/>
            <person name="Drahovska H."/>
        </authorList>
    </citation>
    <scope>NUCLEOTIDE SEQUENCE [LARGE SCALE GENOMIC DNA]</scope>
</reference>
<dbReference type="RefSeq" id="YP_009223375.1">
    <property type="nucleotide sequence ID" value="NC_029070.1"/>
</dbReference>
<sequence>MLNKVKQSKLKAESRKPVVKTAAEKIAELREYKRRGTRNATKEARRLKLGDLAYSKPSDHETGFNYGTDARKQRKQDKPAANKVKKESGFRPQTATWGSKTDATINSYFRNKRGDNMPKNK</sequence>